<proteinExistence type="predicted"/>
<keyword evidence="4" id="KW-1133">Transmembrane helix</keyword>
<feature type="repeat" description="ANK" evidence="3">
    <location>
        <begin position="100"/>
        <end position="132"/>
    </location>
</feature>
<keyword evidence="6" id="KW-1185">Reference proteome</keyword>
<dbReference type="InterPro" id="IPR002110">
    <property type="entry name" value="Ankyrin_rpt"/>
</dbReference>
<evidence type="ECO:0000313" key="6">
    <source>
        <dbReference type="Proteomes" id="UP000799779"/>
    </source>
</evidence>
<organism evidence="5 6">
    <name type="scientific">Amniculicola lignicola CBS 123094</name>
    <dbReference type="NCBI Taxonomy" id="1392246"/>
    <lineage>
        <taxon>Eukaryota</taxon>
        <taxon>Fungi</taxon>
        <taxon>Dikarya</taxon>
        <taxon>Ascomycota</taxon>
        <taxon>Pezizomycotina</taxon>
        <taxon>Dothideomycetes</taxon>
        <taxon>Pleosporomycetidae</taxon>
        <taxon>Pleosporales</taxon>
        <taxon>Amniculicolaceae</taxon>
        <taxon>Amniculicola</taxon>
    </lineage>
</organism>
<sequence>MGSQKRLEEKDQVEEKVEAVVSDAQRISQSLRSSLQLLAAAETGNVELVQHLVQEIISRVDGNTSRFLVTALFIAVAFGHASIAEALVLGGVNINAKGLHGQTVLHVATRRNDVIMVKMLLDRGADVRAKDDNGYTPWMANVHTEKLETVSQLLLAAGTDVNDENNIGMSTLYTAAAGNHLSIVEFL</sequence>
<reference evidence="5" key="1">
    <citation type="journal article" date="2020" name="Stud. Mycol.">
        <title>101 Dothideomycetes genomes: a test case for predicting lifestyles and emergence of pathogens.</title>
        <authorList>
            <person name="Haridas S."/>
            <person name="Albert R."/>
            <person name="Binder M."/>
            <person name="Bloem J."/>
            <person name="Labutti K."/>
            <person name="Salamov A."/>
            <person name="Andreopoulos B."/>
            <person name="Baker S."/>
            <person name="Barry K."/>
            <person name="Bills G."/>
            <person name="Bluhm B."/>
            <person name="Cannon C."/>
            <person name="Castanera R."/>
            <person name="Culley D."/>
            <person name="Daum C."/>
            <person name="Ezra D."/>
            <person name="Gonzalez J."/>
            <person name="Henrissat B."/>
            <person name="Kuo A."/>
            <person name="Liang C."/>
            <person name="Lipzen A."/>
            <person name="Lutzoni F."/>
            <person name="Magnuson J."/>
            <person name="Mondo S."/>
            <person name="Nolan M."/>
            <person name="Ohm R."/>
            <person name="Pangilinan J."/>
            <person name="Park H.-J."/>
            <person name="Ramirez L."/>
            <person name="Alfaro M."/>
            <person name="Sun H."/>
            <person name="Tritt A."/>
            <person name="Yoshinaga Y."/>
            <person name="Zwiers L.-H."/>
            <person name="Turgeon B."/>
            <person name="Goodwin S."/>
            <person name="Spatafora J."/>
            <person name="Crous P."/>
            <person name="Grigoriev I."/>
        </authorList>
    </citation>
    <scope>NUCLEOTIDE SEQUENCE</scope>
    <source>
        <strain evidence="5">CBS 123094</strain>
    </source>
</reference>
<dbReference type="SMART" id="SM00248">
    <property type="entry name" value="ANK"/>
    <property type="match status" value="4"/>
</dbReference>
<dbReference type="SUPFAM" id="SSF48403">
    <property type="entry name" value="Ankyrin repeat"/>
    <property type="match status" value="1"/>
</dbReference>
<dbReference type="PROSITE" id="PS50297">
    <property type="entry name" value="ANK_REP_REGION"/>
    <property type="match status" value="1"/>
</dbReference>
<dbReference type="OrthoDB" id="539213at2759"/>
<evidence type="ECO:0000313" key="5">
    <source>
        <dbReference type="EMBL" id="KAF1994243.1"/>
    </source>
</evidence>
<dbReference type="Pfam" id="PF00023">
    <property type="entry name" value="Ank"/>
    <property type="match status" value="1"/>
</dbReference>
<feature type="transmembrane region" description="Helical" evidence="4">
    <location>
        <begin position="67"/>
        <end position="92"/>
    </location>
</feature>
<keyword evidence="4" id="KW-0472">Membrane</keyword>
<evidence type="ECO:0000256" key="1">
    <source>
        <dbReference type="ARBA" id="ARBA00022737"/>
    </source>
</evidence>
<dbReference type="PROSITE" id="PS50088">
    <property type="entry name" value="ANK_REPEAT"/>
    <property type="match status" value="2"/>
</dbReference>
<dbReference type="PANTHER" id="PTHR24173">
    <property type="entry name" value="ANKYRIN REPEAT CONTAINING"/>
    <property type="match status" value="1"/>
</dbReference>
<evidence type="ECO:0000256" key="3">
    <source>
        <dbReference type="PROSITE-ProRule" id="PRU00023"/>
    </source>
</evidence>
<dbReference type="Pfam" id="PF12796">
    <property type="entry name" value="Ank_2"/>
    <property type="match status" value="1"/>
</dbReference>
<dbReference type="Proteomes" id="UP000799779">
    <property type="component" value="Unassembled WGS sequence"/>
</dbReference>
<dbReference type="InterPro" id="IPR036770">
    <property type="entry name" value="Ankyrin_rpt-contain_sf"/>
</dbReference>
<accession>A0A6A5VXG4</accession>
<evidence type="ECO:0000256" key="4">
    <source>
        <dbReference type="SAM" id="Phobius"/>
    </source>
</evidence>
<evidence type="ECO:0000256" key="2">
    <source>
        <dbReference type="ARBA" id="ARBA00023043"/>
    </source>
</evidence>
<keyword evidence="2 3" id="KW-0040">ANK repeat</keyword>
<dbReference type="AlphaFoldDB" id="A0A6A5VXG4"/>
<feature type="repeat" description="ANK" evidence="3">
    <location>
        <begin position="133"/>
        <end position="166"/>
    </location>
</feature>
<feature type="non-terminal residue" evidence="5">
    <location>
        <position position="187"/>
    </location>
</feature>
<dbReference type="PANTHER" id="PTHR24173:SF74">
    <property type="entry name" value="ANKYRIN REPEAT DOMAIN-CONTAINING PROTEIN 16"/>
    <property type="match status" value="1"/>
</dbReference>
<dbReference type="EMBL" id="ML977666">
    <property type="protein sequence ID" value="KAF1994243.1"/>
    <property type="molecule type" value="Genomic_DNA"/>
</dbReference>
<keyword evidence="4" id="KW-0812">Transmembrane</keyword>
<dbReference type="Gene3D" id="1.25.40.20">
    <property type="entry name" value="Ankyrin repeat-containing domain"/>
    <property type="match status" value="1"/>
</dbReference>
<protein>
    <submittedName>
        <fullName evidence="5">Ankyrin</fullName>
    </submittedName>
</protein>
<gene>
    <name evidence="5" type="ORF">P154DRAFT_448139</name>
</gene>
<keyword evidence="1" id="KW-0677">Repeat</keyword>
<name>A0A6A5VXG4_9PLEO</name>